<reference evidence="2 3" key="1">
    <citation type="journal article" date="2008" name="Genome Biol.">
        <title>The genome sequence of the model ascomycete fungus Podospora anserina.</title>
        <authorList>
            <person name="Espagne E."/>
            <person name="Lespinet O."/>
            <person name="Malagnac F."/>
            <person name="Da Silva C."/>
            <person name="Jaillon O."/>
            <person name="Porcel B.M."/>
            <person name="Couloux A."/>
            <person name="Aury J.-M."/>
            <person name="Segurens B."/>
            <person name="Poulain J."/>
            <person name="Anthouard V."/>
            <person name="Grossetete S."/>
            <person name="Khalili H."/>
            <person name="Coppin E."/>
            <person name="Dequard-Chablat M."/>
            <person name="Picard M."/>
            <person name="Contamine V."/>
            <person name="Arnaise S."/>
            <person name="Bourdais A."/>
            <person name="Berteaux-Lecellier V."/>
            <person name="Gautheret D."/>
            <person name="de Vries R.P."/>
            <person name="Battaglia E."/>
            <person name="Coutinho P.M."/>
            <person name="Danchin E.G.J."/>
            <person name="Henrissat B."/>
            <person name="El Khoury R."/>
            <person name="Sainsard-Chanet A."/>
            <person name="Boivin A."/>
            <person name="Pinan-Lucarre B."/>
            <person name="Sellem C.H."/>
            <person name="Debuchy R."/>
            <person name="Wincker P."/>
            <person name="Weissenbach J."/>
            <person name="Silar P."/>
        </authorList>
    </citation>
    <scope>NUCLEOTIDE SEQUENCE [LARGE SCALE GENOMIC DNA]</scope>
    <source>
        <strain evidence="3">S / ATCC MYA-4624 / DSM 980 / FGSC 10383</strain>
    </source>
</reference>
<sequence>MGSRGQQIFRTTMFKVPDPANQKKLVEMYNKLAEEQKKDGKPYILYACAGTANPDQRSKGYTVVANMKFASLDDMNYYDNECPTHAALKKAGAGLGVEEPPLVVYFEGTPALMVN</sequence>
<dbReference type="EMBL" id="FO904936">
    <property type="protein sequence ID" value="CDP24085.1"/>
    <property type="molecule type" value="Genomic_DNA"/>
</dbReference>
<dbReference type="InterPro" id="IPR013097">
    <property type="entry name" value="Dabb"/>
</dbReference>
<dbReference type="PROSITE" id="PS51502">
    <property type="entry name" value="S_R_A_B_BARREL"/>
    <property type="match status" value="1"/>
</dbReference>
<reference evidence="3" key="2">
    <citation type="journal article" date="2014" name="Genetics">
        <title>Maintaining two mating types: Structure of the mating type locus and its role in heterokaryosis in Podospora anserina.</title>
        <authorList>
            <person name="Grognet P."/>
            <person name="Bidard F."/>
            <person name="Kuchly C."/>
            <person name="Tong L.C.H."/>
            <person name="Coppin E."/>
            <person name="Benkhali J.A."/>
            <person name="Couloux A."/>
            <person name="Wincker P."/>
            <person name="Debuchy R."/>
            <person name="Silar P."/>
        </authorList>
    </citation>
    <scope>GENOME REANNOTATION</scope>
    <source>
        <strain evidence="3">S / ATCC MYA-4624 / DSM 980 / FGSC 10383</strain>
    </source>
</reference>
<feature type="domain" description="Stress-response A/B barrel" evidence="1">
    <location>
        <begin position="8"/>
        <end position="106"/>
    </location>
</feature>
<evidence type="ECO:0000313" key="2">
    <source>
        <dbReference type="EMBL" id="CDP24085.1"/>
    </source>
</evidence>
<accession>A0A090CAI1</accession>
<dbReference type="SUPFAM" id="SSF54909">
    <property type="entry name" value="Dimeric alpha+beta barrel"/>
    <property type="match status" value="1"/>
</dbReference>
<organism evidence="2 3">
    <name type="scientific">Podospora anserina (strain S / ATCC MYA-4624 / DSM 980 / FGSC 10383)</name>
    <name type="common">Pleurage anserina</name>
    <dbReference type="NCBI Taxonomy" id="515849"/>
    <lineage>
        <taxon>Eukaryota</taxon>
        <taxon>Fungi</taxon>
        <taxon>Dikarya</taxon>
        <taxon>Ascomycota</taxon>
        <taxon>Pezizomycotina</taxon>
        <taxon>Sordariomycetes</taxon>
        <taxon>Sordariomycetidae</taxon>
        <taxon>Sordariales</taxon>
        <taxon>Podosporaceae</taxon>
        <taxon>Podospora</taxon>
        <taxon>Podospora anserina</taxon>
    </lineage>
</organism>
<protein>
    <recommendedName>
        <fullName evidence="1">Stress-response A/B barrel domain-containing protein</fullName>
    </recommendedName>
</protein>
<dbReference type="Pfam" id="PF07876">
    <property type="entry name" value="Dabb"/>
    <property type="match status" value="1"/>
</dbReference>
<evidence type="ECO:0000313" key="3">
    <source>
        <dbReference type="Proteomes" id="UP000001197"/>
    </source>
</evidence>
<evidence type="ECO:0000259" key="1">
    <source>
        <dbReference type="PROSITE" id="PS51502"/>
    </source>
</evidence>
<name>A0A090CAI1_PODAN</name>
<dbReference type="AlphaFoldDB" id="A0A090CAI1"/>
<dbReference type="Gene3D" id="3.30.70.100">
    <property type="match status" value="1"/>
</dbReference>
<keyword evidence="3" id="KW-1185">Reference proteome</keyword>
<proteinExistence type="predicted"/>
<dbReference type="InParanoid" id="A0A090CAI1"/>
<dbReference type="InterPro" id="IPR011008">
    <property type="entry name" value="Dimeric_a/b-barrel"/>
</dbReference>
<dbReference type="SMART" id="SM00886">
    <property type="entry name" value="Dabb"/>
    <property type="match status" value="1"/>
</dbReference>
<dbReference type="Proteomes" id="UP000001197">
    <property type="component" value="Chromosome 1"/>
</dbReference>